<sequence length="106" mass="11099">MAASCAGWRAWKALGPLSFAGAGEGSATRSCSRCLRNAWRGTALAPTRTAISSVPPPPRDSAAPQLFPSVYPPLHAGGAAPLLASIFFDTLQLHNSTRRPKAVDNQ</sequence>
<reference evidence="1" key="2">
    <citation type="submission" date="2018-05" db="EMBL/GenBank/DDBJ databases">
        <title>OgluRS3 (Oryza glumaepatula Reference Sequence Version 3).</title>
        <authorList>
            <person name="Zhang J."/>
            <person name="Kudrna D."/>
            <person name="Lee S."/>
            <person name="Talag J."/>
            <person name="Welchert J."/>
            <person name="Wing R.A."/>
        </authorList>
    </citation>
    <scope>NUCLEOTIDE SEQUENCE [LARGE SCALE GENOMIC DNA]</scope>
</reference>
<proteinExistence type="predicted"/>
<dbReference type="Gramene" id="OGLUM02G27450.1">
    <property type="protein sequence ID" value="OGLUM02G27450.1"/>
    <property type="gene ID" value="OGLUM02G27450"/>
</dbReference>
<dbReference type="Proteomes" id="UP000026961">
    <property type="component" value="Chromosome 2"/>
</dbReference>
<name>A0A0D9YW32_9ORYZ</name>
<protein>
    <submittedName>
        <fullName evidence="1">Uncharacterized protein</fullName>
    </submittedName>
</protein>
<organism evidence="1">
    <name type="scientific">Oryza glumipatula</name>
    <dbReference type="NCBI Taxonomy" id="40148"/>
    <lineage>
        <taxon>Eukaryota</taxon>
        <taxon>Viridiplantae</taxon>
        <taxon>Streptophyta</taxon>
        <taxon>Embryophyta</taxon>
        <taxon>Tracheophyta</taxon>
        <taxon>Spermatophyta</taxon>
        <taxon>Magnoliopsida</taxon>
        <taxon>Liliopsida</taxon>
        <taxon>Poales</taxon>
        <taxon>Poaceae</taxon>
        <taxon>BOP clade</taxon>
        <taxon>Oryzoideae</taxon>
        <taxon>Oryzeae</taxon>
        <taxon>Oryzinae</taxon>
        <taxon>Oryza</taxon>
    </lineage>
</organism>
<keyword evidence="2" id="KW-1185">Reference proteome</keyword>
<dbReference type="HOGENOM" id="CLU_2241006_0_0_1"/>
<evidence type="ECO:0000313" key="2">
    <source>
        <dbReference type="Proteomes" id="UP000026961"/>
    </source>
</evidence>
<accession>A0A0D9YW32</accession>
<dbReference type="AlphaFoldDB" id="A0A0D9YW32"/>
<dbReference type="EnsemblPlants" id="OGLUM02G27450.1">
    <property type="protein sequence ID" value="OGLUM02G27450.1"/>
    <property type="gene ID" value="OGLUM02G27450"/>
</dbReference>
<evidence type="ECO:0000313" key="1">
    <source>
        <dbReference type="EnsemblPlants" id="OGLUM02G27450.1"/>
    </source>
</evidence>
<reference evidence="1" key="1">
    <citation type="submission" date="2015-04" db="UniProtKB">
        <authorList>
            <consortium name="EnsemblPlants"/>
        </authorList>
    </citation>
    <scope>IDENTIFICATION</scope>
</reference>